<dbReference type="STRING" id="151549.A0A4C1TG93"/>
<dbReference type="PROSITE" id="PS50294">
    <property type="entry name" value="WD_REPEATS_REGION"/>
    <property type="match status" value="1"/>
</dbReference>
<dbReference type="InterPro" id="IPR001680">
    <property type="entry name" value="WD40_rpt"/>
</dbReference>
<keyword evidence="1 3" id="KW-0853">WD repeat</keyword>
<reference evidence="4 5" key="1">
    <citation type="journal article" date="2019" name="Commun. Biol.">
        <title>The bagworm genome reveals a unique fibroin gene that provides high tensile strength.</title>
        <authorList>
            <person name="Kono N."/>
            <person name="Nakamura H."/>
            <person name="Ohtoshi R."/>
            <person name="Tomita M."/>
            <person name="Numata K."/>
            <person name="Arakawa K."/>
        </authorList>
    </citation>
    <scope>NUCLEOTIDE SEQUENCE [LARGE SCALE GENOMIC DNA]</scope>
</reference>
<accession>A0A4C1TG93</accession>
<comment type="caution">
    <text evidence="4">The sequence shown here is derived from an EMBL/GenBank/DDBJ whole genome shotgun (WGS) entry which is preliminary data.</text>
</comment>
<evidence type="ECO:0000256" key="1">
    <source>
        <dbReference type="ARBA" id="ARBA00022574"/>
    </source>
</evidence>
<evidence type="ECO:0000313" key="5">
    <source>
        <dbReference type="Proteomes" id="UP000299102"/>
    </source>
</evidence>
<keyword evidence="5" id="KW-1185">Reference proteome</keyword>
<organism evidence="4 5">
    <name type="scientific">Eumeta variegata</name>
    <name type="common">Bagworm moth</name>
    <name type="synonym">Eumeta japonica</name>
    <dbReference type="NCBI Taxonomy" id="151549"/>
    <lineage>
        <taxon>Eukaryota</taxon>
        <taxon>Metazoa</taxon>
        <taxon>Ecdysozoa</taxon>
        <taxon>Arthropoda</taxon>
        <taxon>Hexapoda</taxon>
        <taxon>Insecta</taxon>
        <taxon>Pterygota</taxon>
        <taxon>Neoptera</taxon>
        <taxon>Endopterygota</taxon>
        <taxon>Lepidoptera</taxon>
        <taxon>Glossata</taxon>
        <taxon>Ditrysia</taxon>
        <taxon>Tineoidea</taxon>
        <taxon>Psychidae</taxon>
        <taxon>Oiketicinae</taxon>
        <taxon>Eumeta</taxon>
    </lineage>
</organism>
<dbReference type="Gene3D" id="2.130.10.10">
    <property type="entry name" value="YVTN repeat-like/Quinoprotein amine dehydrogenase"/>
    <property type="match status" value="1"/>
</dbReference>
<dbReference type="PROSITE" id="PS50082">
    <property type="entry name" value="WD_REPEATS_2"/>
    <property type="match status" value="1"/>
</dbReference>
<name>A0A4C1TG93_EUMVA</name>
<gene>
    <name evidence="4" type="primary">Lis-1</name>
    <name evidence="4" type="ORF">EVAR_71614_1</name>
</gene>
<dbReference type="AlphaFoldDB" id="A0A4C1TG93"/>
<evidence type="ECO:0000313" key="4">
    <source>
        <dbReference type="EMBL" id="GBP13529.1"/>
    </source>
</evidence>
<dbReference type="PROSITE" id="PS00678">
    <property type="entry name" value="WD_REPEATS_1"/>
    <property type="match status" value="1"/>
</dbReference>
<dbReference type="InterPro" id="IPR015943">
    <property type="entry name" value="WD40/YVTN_repeat-like_dom_sf"/>
</dbReference>
<proteinExistence type="predicted"/>
<feature type="repeat" description="WD" evidence="3">
    <location>
        <begin position="117"/>
        <end position="148"/>
    </location>
</feature>
<protein>
    <submittedName>
        <fullName evidence="4">Lissencephaly-1 homolog</fullName>
    </submittedName>
</protein>
<evidence type="ECO:0000256" key="3">
    <source>
        <dbReference type="PROSITE-ProRule" id="PRU00221"/>
    </source>
</evidence>
<dbReference type="EMBL" id="BGZK01005321">
    <property type="protein sequence ID" value="GBP13529.1"/>
    <property type="molecule type" value="Genomic_DNA"/>
</dbReference>
<evidence type="ECO:0000256" key="2">
    <source>
        <dbReference type="ARBA" id="ARBA00022737"/>
    </source>
</evidence>
<dbReference type="Pfam" id="PF00400">
    <property type="entry name" value="WD40"/>
    <property type="match status" value="1"/>
</dbReference>
<feature type="non-terminal residue" evidence="4">
    <location>
        <position position="159"/>
    </location>
</feature>
<dbReference type="OrthoDB" id="674604at2759"/>
<sequence>MKSHGSGTKGRLTEMYVGNQCFAIGSSLVSGMRSDVTFPGMDSTMAYGKYMLMTHLVSPIIDPRGVTYKTVWITWYAVRPPPSSVKRGSYKGPSFALRRALVSAYLYFPATTIGCELAFHPGGKYLISASDDKTIRVWDFRNKRCMKTLYAHQHFCTSV</sequence>
<dbReference type="SUPFAM" id="SSF50978">
    <property type="entry name" value="WD40 repeat-like"/>
    <property type="match status" value="1"/>
</dbReference>
<dbReference type="InterPro" id="IPR036322">
    <property type="entry name" value="WD40_repeat_dom_sf"/>
</dbReference>
<dbReference type="InterPro" id="IPR019775">
    <property type="entry name" value="WD40_repeat_CS"/>
</dbReference>
<keyword evidence="2" id="KW-0677">Repeat</keyword>
<dbReference type="Proteomes" id="UP000299102">
    <property type="component" value="Unassembled WGS sequence"/>
</dbReference>